<feature type="transmembrane region" description="Helical" evidence="1">
    <location>
        <begin position="65"/>
        <end position="91"/>
    </location>
</feature>
<sequence length="179" mass="19607">MMLNDQSTGGSCLMSDPVYPPNNPYATSETESLSLPLYGASFGEAVKRFFKKYATFSGRASLSEYWWVALFNFIVGFVAVIAMFMSGALAIEPGAVEVPTEAVVVEWIVNIYGLATLIPNISIAVRRLHDANFSGWLYLLALVPILGTLALLILTLMPANPVGTRFDKRELWPEQPTAP</sequence>
<dbReference type="AlphaFoldDB" id="A0A2N7RY47"/>
<keyword evidence="1" id="KW-1133">Transmembrane helix</keyword>
<comment type="caution">
    <text evidence="2">The sequence shown here is derived from an EMBL/GenBank/DDBJ whole genome shotgun (WGS) entry which is preliminary data.</text>
</comment>
<gene>
    <name evidence="2" type="ORF">CIK84_15615</name>
</gene>
<organism evidence="2 3">
    <name type="scientific">Glutamicibacter arilaitensis</name>
    <dbReference type="NCBI Taxonomy" id="256701"/>
    <lineage>
        <taxon>Bacteria</taxon>
        <taxon>Bacillati</taxon>
        <taxon>Actinomycetota</taxon>
        <taxon>Actinomycetes</taxon>
        <taxon>Micrococcales</taxon>
        <taxon>Micrococcaceae</taxon>
        <taxon>Glutamicibacter</taxon>
    </lineage>
</organism>
<dbReference type="GO" id="GO:0005886">
    <property type="term" value="C:plasma membrane"/>
    <property type="evidence" value="ECO:0007669"/>
    <property type="project" value="TreeGrafter"/>
</dbReference>
<evidence type="ECO:0000313" key="2">
    <source>
        <dbReference type="EMBL" id="PMQ18819.1"/>
    </source>
</evidence>
<dbReference type="PANTHER" id="PTHR34980:SF2">
    <property type="entry name" value="INNER MEMBRANE PROTEIN YHAH-RELATED"/>
    <property type="match status" value="1"/>
</dbReference>
<reference evidence="2 3" key="1">
    <citation type="journal article" date="2017" name="Elife">
        <title>Extensive horizontal gene transfer in cheese-associated bacteria.</title>
        <authorList>
            <person name="Bonham K.S."/>
            <person name="Wolfe B.E."/>
            <person name="Dutton R.J."/>
        </authorList>
    </citation>
    <scope>NUCLEOTIDE SEQUENCE [LARGE SCALE GENOMIC DNA]</scope>
    <source>
        <strain evidence="2 3">JB182</strain>
    </source>
</reference>
<evidence type="ECO:0000313" key="3">
    <source>
        <dbReference type="Proteomes" id="UP000235739"/>
    </source>
</evidence>
<proteinExistence type="predicted"/>
<keyword evidence="1" id="KW-0472">Membrane</keyword>
<feature type="transmembrane region" description="Helical" evidence="1">
    <location>
        <begin position="136"/>
        <end position="159"/>
    </location>
</feature>
<dbReference type="EMBL" id="PNQX01000003">
    <property type="protein sequence ID" value="PMQ18819.1"/>
    <property type="molecule type" value="Genomic_DNA"/>
</dbReference>
<dbReference type="InterPro" id="IPR008523">
    <property type="entry name" value="DUF805"/>
</dbReference>
<dbReference type="Pfam" id="PF05656">
    <property type="entry name" value="DUF805"/>
    <property type="match status" value="1"/>
</dbReference>
<keyword evidence="1" id="KW-0812">Transmembrane</keyword>
<dbReference type="PANTHER" id="PTHR34980">
    <property type="entry name" value="INNER MEMBRANE PROTEIN-RELATED-RELATED"/>
    <property type="match status" value="1"/>
</dbReference>
<dbReference type="Proteomes" id="UP000235739">
    <property type="component" value="Unassembled WGS sequence"/>
</dbReference>
<evidence type="ECO:0000256" key="1">
    <source>
        <dbReference type="SAM" id="Phobius"/>
    </source>
</evidence>
<accession>A0A2N7RY47</accession>
<feature type="transmembrane region" description="Helical" evidence="1">
    <location>
        <begin position="103"/>
        <end position="124"/>
    </location>
</feature>
<protein>
    <submittedName>
        <fullName evidence="2">DUF805 domain-containing protein</fullName>
    </submittedName>
</protein>
<name>A0A2N7RY47_9MICC</name>